<proteinExistence type="predicted"/>
<evidence type="ECO:0000313" key="3">
    <source>
        <dbReference type="Proteomes" id="UP000236379"/>
    </source>
</evidence>
<dbReference type="InterPro" id="IPR051141">
    <property type="entry name" value="UPF0339_domain"/>
</dbReference>
<accession>A0A2K3UW34</accession>
<gene>
    <name evidence="2" type="ORF">CVO96_04675</name>
</gene>
<feature type="domain" description="DUF1508" evidence="1">
    <location>
        <begin position="11"/>
        <end position="56"/>
    </location>
</feature>
<sequence length="106" mass="10944">MAGKYVLKTSGDQFMFNLHAGNGQIVLTSERYASRAGALGSIASVQSNAGQGARYEPSADGLRFDLRAANGQAIGHSEAYSSADAARSGMDAVKRAAEGATTDDQT</sequence>
<reference evidence="2 3" key="1">
    <citation type="submission" date="2018-01" db="EMBL/GenBank/DDBJ databases">
        <title>Deinococcus koreensis sp. nov., a radiation-resistant bacterium isolated from river water.</title>
        <authorList>
            <person name="Choi A."/>
        </authorList>
    </citation>
    <scope>NUCLEOTIDE SEQUENCE [LARGE SCALE GENOMIC DNA]</scope>
    <source>
        <strain evidence="2 3">SJW1-2</strain>
    </source>
</reference>
<dbReference type="PANTHER" id="PTHR40606:SF1">
    <property type="entry name" value="UPF0339 PROTEIN YEGP"/>
    <property type="match status" value="1"/>
</dbReference>
<name>A0A2K3UW34_9DEIO</name>
<organism evidence="2 3">
    <name type="scientific">Deinococcus koreensis</name>
    <dbReference type="NCBI Taxonomy" id="2054903"/>
    <lineage>
        <taxon>Bacteria</taxon>
        <taxon>Thermotogati</taxon>
        <taxon>Deinococcota</taxon>
        <taxon>Deinococci</taxon>
        <taxon>Deinococcales</taxon>
        <taxon>Deinococcaceae</taxon>
        <taxon>Deinococcus</taxon>
    </lineage>
</organism>
<protein>
    <recommendedName>
        <fullName evidence="1">DUF1508 domain-containing protein</fullName>
    </recommendedName>
</protein>
<feature type="domain" description="DUF1508" evidence="1">
    <location>
        <begin position="59"/>
        <end position="104"/>
    </location>
</feature>
<dbReference type="AlphaFoldDB" id="A0A2K3UW34"/>
<dbReference type="InterPro" id="IPR036913">
    <property type="entry name" value="YegP-like_sf"/>
</dbReference>
<dbReference type="EMBL" id="PPPD01000001">
    <property type="protein sequence ID" value="PNY80754.1"/>
    <property type="molecule type" value="Genomic_DNA"/>
</dbReference>
<keyword evidence="3" id="KW-1185">Reference proteome</keyword>
<dbReference type="SUPFAM" id="SSF160113">
    <property type="entry name" value="YegP-like"/>
    <property type="match status" value="2"/>
</dbReference>
<dbReference type="Pfam" id="PF07411">
    <property type="entry name" value="DUF1508"/>
    <property type="match status" value="2"/>
</dbReference>
<dbReference type="RefSeq" id="WP_103310873.1">
    <property type="nucleotide sequence ID" value="NZ_PPPD01000001.1"/>
</dbReference>
<dbReference type="OrthoDB" id="9802792at2"/>
<evidence type="ECO:0000313" key="2">
    <source>
        <dbReference type="EMBL" id="PNY80754.1"/>
    </source>
</evidence>
<dbReference type="Proteomes" id="UP000236379">
    <property type="component" value="Unassembled WGS sequence"/>
</dbReference>
<comment type="caution">
    <text evidence="2">The sequence shown here is derived from an EMBL/GenBank/DDBJ whole genome shotgun (WGS) entry which is preliminary data.</text>
</comment>
<evidence type="ECO:0000259" key="1">
    <source>
        <dbReference type="Pfam" id="PF07411"/>
    </source>
</evidence>
<dbReference type="Gene3D" id="2.30.29.80">
    <property type="match status" value="1"/>
</dbReference>
<dbReference type="PANTHER" id="PTHR40606">
    <property type="match status" value="1"/>
</dbReference>
<dbReference type="InterPro" id="IPR010879">
    <property type="entry name" value="DUF1508"/>
</dbReference>